<comment type="similarity">
    <text evidence="2 6">Belongs to the enoyl-CoA hydratase/isomerase family.</text>
</comment>
<accession>Q1LC36</accession>
<dbReference type="eggNOG" id="COG1024">
    <property type="taxonomic scope" value="Bacteria"/>
</dbReference>
<dbReference type="Pfam" id="PF00378">
    <property type="entry name" value="ECH_1"/>
    <property type="match status" value="1"/>
</dbReference>
<dbReference type="InterPro" id="IPR014748">
    <property type="entry name" value="Enoyl-CoA_hydra_C"/>
</dbReference>
<dbReference type="UniPathway" id="UPA00659"/>
<geneLocation type="plasmid" evidence="7 8">
    <name>megaplasmid</name>
</geneLocation>
<evidence type="ECO:0000256" key="1">
    <source>
        <dbReference type="ARBA" id="ARBA00005005"/>
    </source>
</evidence>
<dbReference type="AlphaFoldDB" id="Q1LC36"/>
<dbReference type="EMBL" id="CP000353">
    <property type="protein sequence ID" value="ABF12290.1"/>
    <property type="molecule type" value="Genomic_DNA"/>
</dbReference>
<dbReference type="PROSITE" id="PS00166">
    <property type="entry name" value="ENOYL_COA_HYDRATASE"/>
    <property type="match status" value="1"/>
</dbReference>
<dbReference type="InterPro" id="IPR029045">
    <property type="entry name" value="ClpP/crotonase-like_dom_sf"/>
</dbReference>
<dbReference type="InterPro" id="IPR045002">
    <property type="entry name" value="Ech1-like"/>
</dbReference>
<evidence type="ECO:0000313" key="8">
    <source>
        <dbReference type="Proteomes" id="UP000002429"/>
    </source>
</evidence>
<keyword evidence="7" id="KW-0456">Lyase</keyword>
<keyword evidence="7" id="KW-0614">Plasmid</keyword>
<evidence type="ECO:0000256" key="3">
    <source>
        <dbReference type="ARBA" id="ARBA00022832"/>
    </source>
</evidence>
<dbReference type="NCBIfam" id="NF005699">
    <property type="entry name" value="PRK07509.1"/>
    <property type="match status" value="1"/>
</dbReference>
<dbReference type="Gene3D" id="3.90.226.10">
    <property type="entry name" value="2-enoyl-CoA Hydratase, Chain A, domain 1"/>
    <property type="match status" value="1"/>
</dbReference>
<dbReference type="GO" id="GO:0004300">
    <property type="term" value="F:enoyl-CoA hydratase activity"/>
    <property type="evidence" value="ECO:0007669"/>
    <property type="project" value="UniProtKB-EC"/>
</dbReference>
<dbReference type="HOGENOM" id="CLU_009834_7_0_4"/>
<keyword evidence="5" id="KW-0413">Isomerase</keyword>
<organism evidence="7 8">
    <name type="scientific">Cupriavidus metallidurans (strain ATCC 43123 / DSM 2839 / NBRC 102507 / CH34)</name>
    <name type="common">Ralstonia metallidurans</name>
    <dbReference type="NCBI Taxonomy" id="266264"/>
    <lineage>
        <taxon>Bacteria</taxon>
        <taxon>Pseudomonadati</taxon>
        <taxon>Pseudomonadota</taxon>
        <taxon>Betaproteobacteria</taxon>
        <taxon>Burkholderiales</taxon>
        <taxon>Burkholderiaceae</taxon>
        <taxon>Cupriavidus</taxon>
    </lineage>
</organism>
<dbReference type="PANTHER" id="PTHR43149">
    <property type="entry name" value="ENOYL-COA HYDRATASE"/>
    <property type="match status" value="1"/>
</dbReference>
<gene>
    <name evidence="7" type="ordered locus">Rmet_5431</name>
</gene>
<evidence type="ECO:0000256" key="6">
    <source>
        <dbReference type="RuleBase" id="RU003707"/>
    </source>
</evidence>
<dbReference type="GO" id="GO:0016853">
    <property type="term" value="F:isomerase activity"/>
    <property type="evidence" value="ECO:0007669"/>
    <property type="project" value="UniProtKB-KW"/>
</dbReference>
<dbReference type="GO" id="GO:0006635">
    <property type="term" value="P:fatty acid beta-oxidation"/>
    <property type="evidence" value="ECO:0007669"/>
    <property type="project" value="UniProtKB-UniPathway"/>
</dbReference>
<dbReference type="Gene3D" id="1.10.12.10">
    <property type="entry name" value="Lyase 2-enoyl-coa Hydratase, Chain A, domain 2"/>
    <property type="match status" value="1"/>
</dbReference>
<dbReference type="EC" id="4.2.1.17" evidence="7"/>
<evidence type="ECO:0000256" key="2">
    <source>
        <dbReference type="ARBA" id="ARBA00005254"/>
    </source>
</evidence>
<dbReference type="Proteomes" id="UP000002429">
    <property type="component" value="Plasmid megaplasmid"/>
</dbReference>
<dbReference type="InterPro" id="IPR001753">
    <property type="entry name" value="Enoyl-CoA_hydra/iso"/>
</dbReference>
<keyword evidence="8" id="KW-1185">Reference proteome</keyword>
<keyword evidence="4" id="KW-0443">Lipid metabolism</keyword>
<sequence length="280" mass="30163">MLYQREALGMTADNSQRIVVTIEEGVAEVRLNRPDKMNALDQAMFDALVDTGRQLAEMPGLRAVVLSGEGKAFCAGLDMGRMASLSEGTDPSLKRGRLTPRTHGMSNHPQYACMVWRELPVPVIAAVHGAAFGGGLQVALGADLRYVTADAKLSIMEIKWGLVPDMGGMLLTRGLVRPDVLNELIYTGRIISGTEAVELGLATRVCEDPRVAAMAVAREIAMKSPDAIRAGKRLMRVTEDGDALAILQAESVEQDALIGAPNQTEAVRANMEKRAPRFLP</sequence>
<evidence type="ECO:0000256" key="5">
    <source>
        <dbReference type="ARBA" id="ARBA00023235"/>
    </source>
</evidence>
<dbReference type="SUPFAM" id="SSF52096">
    <property type="entry name" value="ClpP/crotonase"/>
    <property type="match status" value="1"/>
</dbReference>
<protein>
    <submittedName>
        <fullName evidence="7">Enoyl-CoA hydratase/isomerase</fullName>
        <ecNumber evidence="7">4.2.1.17</ecNumber>
    </submittedName>
</protein>
<name>Q1LC36_CUPMC</name>
<keyword evidence="3" id="KW-0276">Fatty acid metabolism</keyword>
<dbReference type="CDD" id="cd06558">
    <property type="entry name" value="crotonase-like"/>
    <property type="match status" value="1"/>
</dbReference>
<dbReference type="PANTHER" id="PTHR43149:SF1">
    <property type="entry name" value="DELTA(3,5)-DELTA(2,4)-DIENOYL-COA ISOMERASE, MITOCHONDRIAL"/>
    <property type="match status" value="1"/>
</dbReference>
<evidence type="ECO:0000256" key="4">
    <source>
        <dbReference type="ARBA" id="ARBA00023098"/>
    </source>
</evidence>
<comment type="pathway">
    <text evidence="1">Lipid metabolism; fatty acid beta-oxidation.</text>
</comment>
<proteinExistence type="inferred from homology"/>
<dbReference type="KEGG" id="rme:Rmet_5431"/>
<reference evidence="8" key="1">
    <citation type="journal article" date="2010" name="PLoS ONE">
        <title>The complete genome sequence of Cupriavidus metallidurans strain CH34, a master survivalist in harsh and anthropogenic environments.</title>
        <authorList>
            <person name="Janssen P.J."/>
            <person name="Van Houdt R."/>
            <person name="Moors H."/>
            <person name="Monsieurs P."/>
            <person name="Morin N."/>
            <person name="Michaux A."/>
            <person name="Benotmane M.A."/>
            <person name="Leys N."/>
            <person name="Vallaeys T."/>
            <person name="Lapidus A."/>
            <person name="Monchy S."/>
            <person name="Medigue C."/>
            <person name="Taghavi S."/>
            <person name="McCorkle S."/>
            <person name="Dunn J."/>
            <person name="van der Lelie D."/>
            <person name="Mergeay M."/>
        </authorList>
    </citation>
    <scope>NUCLEOTIDE SEQUENCE [LARGE SCALE GENOMIC DNA]</scope>
    <source>
        <strain evidence="8">ATCC 43123 / DSM 2839 / NBRC 102507 / CH34</strain>
    </source>
</reference>
<evidence type="ECO:0000313" key="7">
    <source>
        <dbReference type="EMBL" id="ABF12290.1"/>
    </source>
</evidence>
<dbReference type="InterPro" id="IPR018376">
    <property type="entry name" value="Enoyl-CoA_hyd/isom_CS"/>
</dbReference>